<keyword evidence="5" id="KW-0653">Protein transport</keyword>
<dbReference type="PROSITE" id="PS00914">
    <property type="entry name" value="SYNTAXIN"/>
    <property type="match status" value="1"/>
</dbReference>
<evidence type="ECO:0000256" key="9">
    <source>
        <dbReference type="ARBA" id="ARBA00023136"/>
    </source>
</evidence>
<dbReference type="AlphaFoldDB" id="A0AAJ8M0V3"/>
<comment type="similarity">
    <text evidence="2">Belongs to the syntaxin family.</text>
</comment>
<name>A0AAJ8M0V3_9TREE</name>
<keyword evidence="4 11" id="KW-0812">Transmembrane</keyword>
<feature type="compositionally biased region" description="Pro residues" evidence="10">
    <location>
        <begin position="1"/>
        <end position="13"/>
    </location>
</feature>
<evidence type="ECO:0000313" key="13">
    <source>
        <dbReference type="EMBL" id="WVN87433.1"/>
    </source>
</evidence>
<dbReference type="CDD" id="cd15845">
    <property type="entry name" value="SNARE_syntaxin16"/>
    <property type="match status" value="1"/>
</dbReference>
<proteinExistence type="inferred from homology"/>
<protein>
    <recommendedName>
        <fullName evidence="12">t-SNARE coiled-coil homology domain-containing protein</fullName>
    </recommendedName>
</protein>
<dbReference type="InterPro" id="IPR006012">
    <property type="entry name" value="Syntaxin/epimorphin_CS"/>
</dbReference>
<dbReference type="GeneID" id="91086824"/>
<evidence type="ECO:0000256" key="3">
    <source>
        <dbReference type="ARBA" id="ARBA00022448"/>
    </source>
</evidence>
<evidence type="ECO:0000256" key="1">
    <source>
        <dbReference type="ARBA" id="ARBA00004409"/>
    </source>
</evidence>
<dbReference type="GO" id="GO:0000149">
    <property type="term" value="F:SNARE binding"/>
    <property type="evidence" value="ECO:0007669"/>
    <property type="project" value="TreeGrafter"/>
</dbReference>
<dbReference type="GO" id="GO:0006906">
    <property type="term" value="P:vesicle fusion"/>
    <property type="evidence" value="ECO:0007669"/>
    <property type="project" value="TreeGrafter"/>
</dbReference>
<dbReference type="PROSITE" id="PS50192">
    <property type="entry name" value="T_SNARE"/>
    <property type="match status" value="1"/>
</dbReference>
<keyword evidence="14" id="KW-1185">Reference proteome</keyword>
<evidence type="ECO:0000256" key="4">
    <source>
        <dbReference type="ARBA" id="ARBA00022692"/>
    </source>
</evidence>
<evidence type="ECO:0000256" key="7">
    <source>
        <dbReference type="ARBA" id="ARBA00023034"/>
    </source>
</evidence>
<evidence type="ECO:0000256" key="5">
    <source>
        <dbReference type="ARBA" id="ARBA00022927"/>
    </source>
</evidence>
<evidence type="ECO:0000259" key="12">
    <source>
        <dbReference type="PROSITE" id="PS50192"/>
    </source>
</evidence>
<sequence>MSNPHFPYPPPAASSPSHTTYAPLSATARETTEPTIRSRTLFYLSIRDSTTFAGHGRNKRAERDYGQNILLDDGGEEQRLIGGREGWNEVGIKELPPRWVDTSEEIEEILNRTRLKITALDKLHSKHVLPGFTDRSAEEREIESRTVDITHDFRQCSSLISAIQPETHTSRTQRIAVKNVQRGLAQKIQELSEQFRKKQRVYMQKLQGHAIKNKDLMVASGAMTLKGSDVLDELAEDEQVSSQSQSQIQVHSSSKMGVDLNQRAKEIDQIATSISELAELFRDLGNIVVEQGTLLDSVEYNVSMATRQIQAGEKELVTASKYQARSGKRKCISFLILCIVAMILVIIFAPGNGSLSSSPSEAAKDEISRPSPSINAAIVKPSAIGRRYLFKPRPSRTDPIR</sequence>
<dbReference type="GO" id="GO:0048278">
    <property type="term" value="P:vesicle docking"/>
    <property type="evidence" value="ECO:0007669"/>
    <property type="project" value="TreeGrafter"/>
</dbReference>
<evidence type="ECO:0000256" key="6">
    <source>
        <dbReference type="ARBA" id="ARBA00022989"/>
    </source>
</evidence>
<gene>
    <name evidence="13" type="ORF">L203_102613</name>
</gene>
<evidence type="ECO:0000256" key="10">
    <source>
        <dbReference type="SAM" id="MobiDB-lite"/>
    </source>
</evidence>
<dbReference type="KEGG" id="cdep:91086824"/>
<dbReference type="SUPFAM" id="SSF47661">
    <property type="entry name" value="t-snare proteins"/>
    <property type="match status" value="1"/>
</dbReference>
<dbReference type="InterPro" id="IPR010989">
    <property type="entry name" value="SNARE"/>
</dbReference>
<evidence type="ECO:0000256" key="11">
    <source>
        <dbReference type="SAM" id="Phobius"/>
    </source>
</evidence>
<accession>A0AAJ8M0V3</accession>
<keyword evidence="9 11" id="KW-0472">Membrane</keyword>
<dbReference type="PANTHER" id="PTHR19957:SF83">
    <property type="entry name" value="SYNTAXIN-16"/>
    <property type="match status" value="1"/>
</dbReference>
<reference evidence="13" key="2">
    <citation type="journal article" date="2022" name="Elife">
        <title>Obligate sexual reproduction of a homothallic fungus closely related to the Cryptococcus pathogenic species complex.</title>
        <authorList>
            <person name="Passer A.R."/>
            <person name="Clancey S.A."/>
            <person name="Shea T."/>
            <person name="David-Palma M."/>
            <person name="Averette A.F."/>
            <person name="Boekhout T."/>
            <person name="Porcel B.M."/>
            <person name="Nowrousian M."/>
            <person name="Cuomo C.A."/>
            <person name="Sun S."/>
            <person name="Heitman J."/>
            <person name="Coelho M.A."/>
        </authorList>
    </citation>
    <scope>NUCLEOTIDE SEQUENCE</scope>
    <source>
        <strain evidence="13">CBS 7841</strain>
    </source>
</reference>
<keyword evidence="7" id="KW-0333">Golgi apparatus</keyword>
<evidence type="ECO:0000313" key="14">
    <source>
        <dbReference type="Proteomes" id="UP000094043"/>
    </source>
</evidence>
<feature type="region of interest" description="Disordered" evidence="10">
    <location>
        <begin position="1"/>
        <end position="20"/>
    </location>
</feature>
<dbReference type="GO" id="GO:0005484">
    <property type="term" value="F:SNAP receptor activity"/>
    <property type="evidence" value="ECO:0007669"/>
    <property type="project" value="InterPro"/>
</dbReference>
<dbReference type="GO" id="GO:0031201">
    <property type="term" value="C:SNARE complex"/>
    <property type="evidence" value="ECO:0007669"/>
    <property type="project" value="TreeGrafter"/>
</dbReference>
<dbReference type="InterPro" id="IPR045242">
    <property type="entry name" value="Syntaxin"/>
</dbReference>
<dbReference type="RefSeq" id="XP_066068133.1">
    <property type="nucleotide sequence ID" value="XM_066212036.1"/>
</dbReference>
<reference evidence="13" key="1">
    <citation type="submission" date="2016-06" db="EMBL/GenBank/DDBJ databases">
        <authorList>
            <person name="Cuomo C."/>
            <person name="Litvintseva A."/>
            <person name="Heitman J."/>
            <person name="Chen Y."/>
            <person name="Sun S."/>
            <person name="Springer D."/>
            <person name="Dromer F."/>
            <person name="Young S."/>
            <person name="Zeng Q."/>
            <person name="Chapman S."/>
            <person name="Gujja S."/>
            <person name="Saif S."/>
            <person name="Birren B."/>
        </authorList>
    </citation>
    <scope>NUCLEOTIDE SEQUENCE</scope>
    <source>
        <strain evidence="13">CBS 7841</strain>
    </source>
</reference>
<dbReference type="Proteomes" id="UP000094043">
    <property type="component" value="Chromosome 3"/>
</dbReference>
<keyword evidence="3" id="KW-0813">Transport</keyword>
<organism evidence="13 14">
    <name type="scientific">Cryptococcus depauperatus CBS 7841</name>
    <dbReference type="NCBI Taxonomy" id="1295531"/>
    <lineage>
        <taxon>Eukaryota</taxon>
        <taxon>Fungi</taxon>
        <taxon>Dikarya</taxon>
        <taxon>Basidiomycota</taxon>
        <taxon>Agaricomycotina</taxon>
        <taxon>Tremellomycetes</taxon>
        <taxon>Tremellales</taxon>
        <taxon>Cryptococcaceae</taxon>
        <taxon>Cryptococcus</taxon>
    </lineage>
</organism>
<keyword evidence="8" id="KW-0175">Coiled coil</keyword>
<dbReference type="GO" id="GO:0000139">
    <property type="term" value="C:Golgi membrane"/>
    <property type="evidence" value="ECO:0007669"/>
    <property type="project" value="UniProtKB-SubCell"/>
</dbReference>
<comment type="subcellular location">
    <subcellularLocation>
        <location evidence="1">Golgi apparatus membrane</location>
        <topology evidence="1">Single-pass type IV membrane protein</topology>
    </subcellularLocation>
</comment>
<dbReference type="GO" id="GO:0006886">
    <property type="term" value="P:intracellular protein transport"/>
    <property type="evidence" value="ECO:0007669"/>
    <property type="project" value="InterPro"/>
</dbReference>
<evidence type="ECO:0000256" key="2">
    <source>
        <dbReference type="ARBA" id="ARBA00009063"/>
    </source>
</evidence>
<dbReference type="Gene3D" id="1.20.58.70">
    <property type="match status" value="1"/>
</dbReference>
<feature type="domain" description="T-SNARE coiled-coil homology" evidence="12">
    <location>
        <begin position="257"/>
        <end position="319"/>
    </location>
</feature>
<dbReference type="SMART" id="SM00397">
    <property type="entry name" value="t_SNARE"/>
    <property type="match status" value="1"/>
</dbReference>
<keyword evidence="6 11" id="KW-1133">Transmembrane helix</keyword>
<dbReference type="PANTHER" id="PTHR19957">
    <property type="entry name" value="SYNTAXIN"/>
    <property type="match status" value="1"/>
</dbReference>
<dbReference type="Pfam" id="PF05739">
    <property type="entry name" value="SNARE"/>
    <property type="match status" value="1"/>
</dbReference>
<dbReference type="InterPro" id="IPR000727">
    <property type="entry name" value="T_SNARE_dom"/>
</dbReference>
<dbReference type="EMBL" id="CP143786">
    <property type="protein sequence ID" value="WVN87433.1"/>
    <property type="molecule type" value="Genomic_DNA"/>
</dbReference>
<evidence type="ECO:0000256" key="8">
    <source>
        <dbReference type="ARBA" id="ARBA00023054"/>
    </source>
</evidence>
<feature type="transmembrane region" description="Helical" evidence="11">
    <location>
        <begin position="331"/>
        <end position="349"/>
    </location>
</feature>
<reference evidence="13" key="3">
    <citation type="submission" date="2024-01" db="EMBL/GenBank/DDBJ databases">
        <authorList>
            <person name="Coelho M.A."/>
            <person name="David-Palma M."/>
            <person name="Shea T."/>
            <person name="Sun S."/>
            <person name="Cuomo C.A."/>
            <person name="Heitman J."/>
        </authorList>
    </citation>
    <scope>NUCLEOTIDE SEQUENCE</scope>
    <source>
        <strain evidence="13">CBS 7841</strain>
    </source>
</reference>